<evidence type="ECO:0000256" key="1">
    <source>
        <dbReference type="ARBA" id="ARBA00023002"/>
    </source>
</evidence>
<accession>A0AAJ0DFC6</accession>
<reference evidence="5" key="1">
    <citation type="submission" date="2023-04" db="EMBL/GenBank/DDBJ databases">
        <title>Black Yeasts Isolated from many extreme environments.</title>
        <authorList>
            <person name="Coleine C."/>
            <person name="Stajich J.E."/>
            <person name="Selbmann L."/>
        </authorList>
    </citation>
    <scope>NUCLEOTIDE SEQUENCE</scope>
    <source>
        <strain evidence="5">CCFEE 5312</strain>
    </source>
</reference>
<dbReference type="PANTHER" id="PTHR10366">
    <property type="entry name" value="NAD DEPENDENT EPIMERASE/DEHYDRATASE"/>
    <property type="match status" value="1"/>
</dbReference>
<dbReference type="PANTHER" id="PTHR10366:SF447">
    <property type="entry name" value="HYDROXYSTEROID DEHYDROGENASE_ISOMERASE FAMILY PROTEIN, PUTATIVE (AFU_ORTHOLOGUE AFUA_1G06450)-RELATED"/>
    <property type="match status" value="1"/>
</dbReference>
<evidence type="ECO:0000256" key="2">
    <source>
        <dbReference type="ARBA" id="ARBA00023445"/>
    </source>
</evidence>
<dbReference type="Pfam" id="PF01073">
    <property type="entry name" value="3Beta_HSD"/>
    <property type="match status" value="2"/>
</dbReference>
<organism evidence="5 6">
    <name type="scientific">Extremus antarcticus</name>
    <dbReference type="NCBI Taxonomy" id="702011"/>
    <lineage>
        <taxon>Eukaryota</taxon>
        <taxon>Fungi</taxon>
        <taxon>Dikarya</taxon>
        <taxon>Ascomycota</taxon>
        <taxon>Pezizomycotina</taxon>
        <taxon>Dothideomycetes</taxon>
        <taxon>Dothideomycetidae</taxon>
        <taxon>Mycosphaerellales</taxon>
        <taxon>Extremaceae</taxon>
        <taxon>Extremus</taxon>
    </lineage>
</organism>
<dbReference type="Gene3D" id="3.40.50.720">
    <property type="entry name" value="NAD(P)-binding Rossmann-like Domain"/>
    <property type="match status" value="1"/>
</dbReference>
<dbReference type="InterPro" id="IPR036291">
    <property type="entry name" value="NAD(P)-bd_dom_sf"/>
</dbReference>
<keyword evidence="6" id="KW-1185">Reference proteome</keyword>
<gene>
    <name evidence="5" type="ORF">LTR09_009686</name>
</gene>
<proteinExistence type="inferred from homology"/>
<dbReference type="InterPro" id="IPR002225">
    <property type="entry name" value="3Beta_OHSteriod_DH/Estase"/>
</dbReference>
<sequence>MRGEDPAAIRVLDLNEPETRKLLESGGSFVKTDVTNKESIARAFEQAWPNHVRTLPLTVFHTVAYINPSDRNAAFLLPYVSVNIEGTRNILNAAQKAGADCFVATSSASVGLRIPSYFPWPWQRWPKDIYQFLPNADPTSPDLPLGSYGTCYAWSKAQAEKLVRLANNDEFRTGVIRPGHGIYGHGVENPNSLTWQYLSRGGSPTWLYNVVAHFVSAENVSIGHLAFEDALLKKDSRVGGNAYCVLDPNPPIIYADLYRALLILAHPATPIKFPKVPHIVMLFMAYGLEQYHLLRNKFLPSLPALSKDLTFLQPAVFNVSALHIVYTDTAAQNDIGYRAPISTLEGFALAMREWNEKVEAKAKSKSDAVSDMHEDRVVPQPPMIR</sequence>
<protein>
    <recommendedName>
        <fullName evidence="4">3-beta hydroxysteroid dehydrogenase/isomerase domain-containing protein</fullName>
    </recommendedName>
</protein>
<feature type="domain" description="3-beta hydroxysteroid dehydrogenase/isomerase" evidence="4">
    <location>
        <begin position="7"/>
        <end position="110"/>
    </location>
</feature>
<feature type="compositionally biased region" description="Basic and acidic residues" evidence="3">
    <location>
        <begin position="365"/>
        <end position="377"/>
    </location>
</feature>
<feature type="region of interest" description="Disordered" evidence="3">
    <location>
        <begin position="365"/>
        <end position="385"/>
    </location>
</feature>
<dbReference type="GO" id="GO:0000252">
    <property type="term" value="F:3-beta-hydroxysteroid dehydrogenase [NAD(P)+]/C4-decarboxylase activity"/>
    <property type="evidence" value="ECO:0007669"/>
    <property type="project" value="TreeGrafter"/>
</dbReference>
<feature type="domain" description="3-beta hydroxysteroid dehydrogenase/isomerase" evidence="4">
    <location>
        <begin position="148"/>
        <end position="262"/>
    </location>
</feature>
<evidence type="ECO:0000256" key="3">
    <source>
        <dbReference type="SAM" id="MobiDB-lite"/>
    </source>
</evidence>
<dbReference type="GO" id="GO:0006696">
    <property type="term" value="P:ergosterol biosynthetic process"/>
    <property type="evidence" value="ECO:0007669"/>
    <property type="project" value="TreeGrafter"/>
</dbReference>
<dbReference type="AlphaFoldDB" id="A0AAJ0DFC6"/>
<comment type="caution">
    <text evidence="5">The sequence shown here is derived from an EMBL/GenBank/DDBJ whole genome shotgun (WGS) entry which is preliminary data.</text>
</comment>
<dbReference type="SUPFAM" id="SSF51735">
    <property type="entry name" value="NAD(P)-binding Rossmann-fold domains"/>
    <property type="match status" value="1"/>
</dbReference>
<dbReference type="Proteomes" id="UP001271007">
    <property type="component" value="Unassembled WGS sequence"/>
</dbReference>
<name>A0AAJ0DFC6_9PEZI</name>
<evidence type="ECO:0000313" key="6">
    <source>
        <dbReference type="Proteomes" id="UP001271007"/>
    </source>
</evidence>
<dbReference type="GO" id="GO:0005783">
    <property type="term" value="C:endoplasmic reticulum"/>
    <property type="evidence" value="ECO:0007669"/>
    <property type="project" value="TreeGrafter"/>
</dbReference>
<keyword evidence="1" id="KW-0560">Oxidoreductase</keyword>
<evidence type="ECO:0000313" key="5">
    <source>
        <dbReference type="EMBL" id="KAK3049032.1"/>
    </source>
</evidence>
<comment type="similarity">
    <text evidence="2">Belongs to the NAD(P)-dependent epimerase/dehydratase family. Dihydroflavonol-4-reductase subfamily.</text>
</comment>
<dbReference type="InterPro" id="IPR050425">
    <property type="entry name" value="NAD(P)_dehydrat-like"/>
</dbReference>
<dbReference type="EMBL" id="JAWDJX010000043">
    <property type="protein sequence ID" value="KAK3049032.1"/>
    <property type="molecule type" value="Genomic_DNA"/>
</dbReference>
<evidence type="ECO:0000259" key="4">
    <source>
        <dbReference type="Pfam" id="PF01073"/>
    </source>
</evidence>